<dbReference type="STRING" id="246199.CUS_6149"/>
<proteinExistence type="predicted"/>
<keyword evidence="2" id="KW-1185">Reference proteome</keyword>
<gene>
    <name evidence="1" type="ORF">CUS_6149</name>
</gene>
<dbReference type="AlphaFoldDB" id="E9S7D8"/>
<evidence type="ECO:0000313" key="1">
    <source>
        <dbReference type="EMBL" id="EGC04825.1"/>
    </source>
</evidence>
<accession>E9S7D8</accession>
<protein>
    <submittedName>
        <fullName evidence="1">Uncharacterized protein</fullName>
    </submittedName>
</protein>
<sequence>MNEPKELPPPVDPIDGTKVYKPLDKRFSVGEELGAVSFDDLRNHDASAE</sequence>
<dbReference type="OrthoDB" id="1828749at2"/>
<organism evidence="1 2">
    <name type="scientific">Ruminococcus albus 8</name>
    <dbReference type="NCBI Taxonomy" id="246199"/>
    <lineage>
        <taxon>Bacteria</taxon>
        <taxon>Bacillati</taxon>
        <taxon>Bacillota</taxon>
        <taxon>Clostridia</taxon>
        <taxon>Eubacteriales</taxon>
        <taxon>Oscillospiraceae</taxon>
        <taxon>Ruminococcus</taxon>
    </lineage>
</organism>
<dbReference type="Proteomes" id="UP000004259">
    <property type="component" value="Unassembled WGS sequence"/>
</dbReference>
<comment type="caution">
    <text evidence="1">The sequence shown here is derived from an EMBL/GenBank/DDBJ whole genome shotgun (WGS) entry which is preliminary data.</text>
</comment>
<name>E9S7D8_RUMAL</name>
<dbReference type="RefSeq" id="WP_002846855.1">
    <property type="nucleotide sequence ID" value="NZ_ADKM02000008.1"/>
</dbReference>
<dbReference type="EMBL" id="ADKM02000008">
    <property type="protein sequence ID" value="EGC04825.1"/>
    <property type="molecule type" value="Genomic_DNA"/>
</dbReference>
<evidence type="ECO:0000313" key="2">
    <source>
        <dbReference type="Proteomes" id="UP000004259"/>
    </source>
</evidence>
<reference evidence="1 2" key="1">
    <citation type="submission" date="2011-02" db="EMBL/GenBank/DDBJ databases">
        <authorList>
            <person name="Nelson K.E."/>
            <person name="Sutton G."/>
            <person name="Torralba M."/>
            <person name="Durkin S."/>
            <person name="Harkins D."/>
            <person name="Montgomery R."/>
            <person name="Ziemer C."/>
            <person name="Klaassens E."/>
            <person name="Ocuiv P."/>
            <person name="Morrison M."/>
        </authorList>
    </citation>
    <scope>NUCLEOTIDE SEQUENCE [LARGE SCALE GENOMIC DNA]</scope>
    <source>
        <strain evidence="1 2">8</strain>
    </source>
</reference>